<dbReference type="Proteomes" id="UP001057375">
    <property type="component" value="Unassembled WGS sequence"/>
</dbReference>
<proteinExistence type="predicted"/>
<sequence>MSLAPKKEATSGDTVKLVDISILNGITVGAMLNLLQSNGASKILSSPKLLCMDNQESSIY</sequence>
<evidence type="ECO:0000313" key="2">
    <source>
        <dbReference type="Proteomes" id="UP001057375"/>
    </source>
</evidence>
<evidence type="ECO:0000313" key="1">
    <source>
        <dbReference type="EMBL" id="GKT37754.1"/>
    </source>
</evidence>
<keyword evidence="2" id="KW-1185">Reference proteome</keyword>
<name>A0ABQ5L1R5_9EUKA</name>
<gene>
    <name evidence="1" type="ORF">ADUPG1_003692</name>
</gene>
<protein>
    <submittedName>
        <fullName evidence="1">Uncharacterized protein</fullName>
    </submittedName>
</protein>
<reference evidence="1" key="1">
    <citation type="submission" date="2022-03" db="EMBL/GenBank/DDBJ databases">
        <title>Draft genome sequence of Aduncisulcus paluster, a free-living microaerophilic Fornicata.</title>
        <authorList>
            <person name="Yuyama I."/>
            <person name="Kume K."/>
            <person name="Tamura T."/>
            <person name="Inagaki Y."/>
            <person name="Hashimoto T."/>
        </authorList>
    </citation>
    <scope>NUCLEOTIDE SEQUENCE</scope>
    <source>
        <strain evidence="1">NY0171</strain>
    </source>
</reference>
<dbReference type="EMBL" id="BQXS01005150">
    <property type="protein sequence ID" value="GKT37754.1"/>
    <property type="molecule type" value="Genomic_DNA"/>
</dbReference>
<comment type="caution">
    <text evidence="1">The sequence shown here is derived from an EMBL/GenBank/DDBJ whole genome shotgun (WGS) entry which is preliminary data.</text>
</comment>
<accession>A0ABQ5L1R5</accession>
<feature type="non-terminal residue" evidence="1">
    <location>
        <position position="60"/>
    </location>
</feature>
<organism evidence="1 2">
    <name type="scientific">Aduncisulcus paluster</name>
    <dbReference type="NCBI Taxonomy" id="2918883"/>
    <lineage>
        <taxon>Eukaryota</taxon>
        <taxon>Metamonada</taxon>
        <taxon>Carpediemonas-like organisms</taxon>
        <taxon>Aduncisulcus</taxon>
    </lineage>
</organism>